<dbReference type="EMBL" id="JBHTIA010000003">
    <property type="protein sequence ID" value="MFD0763698.1"/>
    <property type="molecule type" value="Genomic_DNA"/>
</dbReference>
<dbReference type="InterPro" id="IPR051531">
    <property type="entry name" value="N-acetyltransferase"/>
</dbReference>
<evidence type="ECO:0000313" key="2">
    <source>
        <dbReference type="EMBL" id="MFD0763698.1"/>
    </source>
</evidence>
<comment type="caution">
    <text evidence="2">The sequence shown here is derived from an EMBL/GenBank/DDBJ whole genome shotgun (WGS) entry which is preliminary data.</text>
</comment>
<dbReference type="Proteomes" id="UP001597073">
    <property type="component" value="Unassembled WGS sequence"/>
</dbReference>
<sequence length="171" mass="19160">MSNILHTSLNISLRRFTPNDASFIFDLLNSPTWKQFIGDRNILTPGDAVNYILNVLTPIYIQYGFGPWLVVLNNTHEAIGLCGLFKRDYLDRPDLGFAFMPGFEGRGLAYEACRAALTYIIQQYPIDKLYATTSDGNLRSQRLLERCGFAISGSVTPPGCNALLLYTLNLK</sequence>
<evidence type="ECO:0000259" key="1">
    <source>
        <dbReference type="PROSITE" id="PS51186"/>
    </source>
</evidence>
<dbReference type="InterPro" id="IPR016181">
    <property type="entry name" value="Acyl_CoA_acyltransferase"/>
</dbReference>
<dbReference type="Gene3D" id="3.40.630.30">
    <property type="match status" value="1"/>
</dbReference>
<dbReference type="PROSITE" id="PS51186">
    <property type="entry name" value="GNAT"/>
    <property type="match status" value="1"/>
</dbReference>
<dbReference type="PANTHER" id="PTHR43792:SF1">
    <property type="entry name" value="N-ACETYLTRANSFERASE DOMAIN-CONTAINING PROTEIN"/>
    <property type="match status" value="1"/>
</dbReference>
<keyword evidence="2" id="KW-0012">Acyltransferase</keyword>
<proteinExistence type="predicted"/>
<protein>
    <submittedName>
        <fullName evidence="2">GNAT family N-acetyltransferase</fullName>
        <ecNumber evidence="2">2.3.-.-</ecNumber>
    </submittedName>
</protein>
<dbReference type="SUPFAM" id="SSF55729">
    <property type="entry name" value="Acyl-CoA N-acyltransferases (Nat)"/>
    <property type="match status" value="1"/>
</dbReference>
<dbReference type="PANTHER" id="PTHR43792">
    <property type="entry name" value="GNAT FAMILY, PUTATIVE (AFU_ORTHOLOGUE AFUA_3G00765)-RELATED-RELATED"/>
    <property type="match status" value="1"/>
</dbReference>
<feature type="domain" description="N-acetyltransferase" evidence="1">
    <location>
        <begin position="11"/>
        <end position="171"/>
    </location>
</feature>
<name>A0ABW2ZBZ5_9SPHI</name>
<accession>A0ABW2ZBZ5</accession>
<dbReference type="GO" id="GO:0016746">
    <property type="term" value="F:acyltransferase activity"/>
    <property type="evidence" value="ECO:0007669"/>
    <property type="project" value="UniProtKB-KW"/>
</dbReference>
<evidence type="ECO:0000313" key="3">
    <source>
        <dbReference type="Proteomes" id="UP001597073"/>
    </source>
</evidence>
<organism evidence="2 3">
    <name type="scientific">Mucilaginibacter lutimaris</name>
    <dbReference type="NCBI Taxonomy" id="931629"/>
    <lineage>
        <taxon>Bacteria</taxon>
        <taxon>Pseudomonadati</taxon>
        <taxon>Bacteroidota</taxon>
        <taxon>Sphingobacteriia</taxon>
        <taxon>Sphingobacteriales</taxon>
        <taxon>Sphingobacteriaceae</taxon>
        <taxon>Mucilaginibacter</taxon>
    </lineage>
</organism>
<keyword evidence="2" id="KW-0808">Transferase</keyword>
<dbReference type="RefSeq" id="WP_377138026.1">
    <property type="nucleotide sequence ID" value="NZ_JBHTIA010000003.1"/>
</dbReference>
<dbReference type="Pfam" id="PF13302">
    <property type="entry name" value="Acetyltransf_3"/>
    <property type="match status" value="1"/>
</dbReference>
<gene>
    <name evidence="2" type="ORF">ACFQZI_02450</name>
</gene>
<dbReference type="EC" id="2.3.-.-" evidence="2"/>
<keyword evidence="3" id="KW-1185">Reference proteome</keyword>
<dbReference type="InterPro" id="IPR000182">
    <property type="entry name" value="GNAT_dom"/>
</dbReference>
<reference evidence="3" key="1">
    <citation type="journal article" date="2019" name="Int. J. Syst. Evol. Microbiol.">
        <title>The Global Catalogue of Microorganisms (GCM) 10K type strain sequencing project: providing services to taxonomists for standard genome sequencing and annotation.</title>
        <authorList>
            <consortium name="The Broad Institute Genomics Platform"/>
            <consortium name="The Broad Institute Genome Sequencing Center for Infectious Disease"/>
            <person name="Wu L."/>
            <person name="Ma J."/>
        </authorList>
    </citation>
    <scope>NUCLEOTIDE SEQUENCE [LARGE SCALE GENOMIC DNA]</scope>
    <source>
        <strain evidence="3">CCUG 60742</strain>
    </source>
</reference>